<reference evidence="2 3" key="1">
    <citation type="submission" date="2018-08" db="EMBL/GenBank/DDBJ databases">
        <title>Actinomadura jelena sp. nov., a novel Actinomycete isolated from soil in Chad.</title>
        <authorList>
            <person name="Shi L."/>
        </authorList>
    </citation>
    <scope>NUCLEOTIDE SEQUENCE [LARGE SCALE GENOMIC DNA]</scope>
    <source>
        <strain evidence="2 3">NEAU-G17</strain>
    </source>
</reference>
<feature type="transmembrane region" description="Helical" evidence="1">
    <location>
        <begin position="133"/>
        <end position="166"/>
    </location>
</feature>
<keyword evidence="3" id="KW-1185">Reference proteome</keyword>
<feature type="transmembrane region" description="Helical" evidence="1">
    <location>
        <begin position="197"/>
        <end position="216"/>
    </location>
</feature>
<dbReference type="EMBL" id="QURH01000698">
    <property type="protein sequence ID" value="RFU38790.1"/>
    <property type="molecule type" value="Genomic_DNA"/>
</dbReference>
<evidence type="ECO:0000313" key="2">
    <source>
        <dbReference type="EMBL" id="RFU38790.1"/>
    </source>
</evidence>
<proteinExistence type="predicted"/>
<evidence type="ECO:0000313" key="3">
    <source>
        <dbReference type="Proteomes" id="UP000261811"/>
    </source>
</evidence>
<keyword evidence="1" id="KW-1133">Transmembrane helix</keyword>
<organism evidence="2 3">
    <name type="scientific">Actinomadura logoneensis</name>
    <dbReference type="NCBI Taxonomy" id="2293572"/>
    <lineage>
        <taxon>Bacteria</taxon>
        <taxon>Bacillati</taxon>
        <taxon>Actinomycetota</taxon>
        <taxon>Actinomycetes</taxon>
        <taxon>Streptosporangiales</taxon>
        <taxon>Thermomonosporaceae</taxon>
        <taxon>Actinomadura</taxon>
    </lineage>
</organism>
<accession>A0A372JFP8</accession>
<feature type="non-terminal residue" evidence="2">
    <location>
        <position position="258"/>
    </location>
</feature>
<feature type="transmembrane region" description="Helical" evidence="1">
    <location>
        <begin position="102"/>
        <end position="121"/>
    </location>
</feature>
<evidence type="ECO:0000256" key="1">
    <source>
        <dbReference type="SAM" id="Phobius"/>
    </source>
</evidence>
<evidence type="ECO:0008006" key="4">
    <source>
        <dbReference type="Google" id="ProtNLM"/>
    </source>
</evidence>
<keyword evidence="1" id="KW-0472">Membrane</keyword>
<gene>
    <name evidence="2" type="ORF">DZF91_25825</name>
</gene>
<dbReference type="AlphaFoldDB" id="A0A372JFP8"/>
<sequence length="258" mass="27620">MTLTAGRPASRERRSPRPPGMFWLVAAGYVLHVGVRIALSWGRHSPVFLPDEAGYLVAGRWLAGGPGMDLTGQTFYQAGYSLLFTPVYWFTHSPATVYRTVLVLNAVVGALAFPLGRAFLVRCGLGRHESVLLAWAAAFLPAVTLYSTTAMTDAVLPVLVLGWLLALDRFVRTGGRAWGVASGLLAAYMYATHMRGMIILAVHCAVVAALFVLRRAPRVAAGWLRREDAGKACDEDAGAVRDEGAGAARGKGAGWRPA</sequence>
<comment type="caution">
    <text evidence="2">The sequence shown here is derived from an EMBL/GenBank/DDBJ whole genome shotgun (WGS) entry which is preliminary data.</text>
</comment>
<protein>
    <recommendedName>
        <fullName evidence="4">Glycosyltransferase RgtA/B/C/D-like domain-containing protein</fullName>
    </recommendedName>
</protein>
<name>A0A372JFP8_9ACTN</name>
<dbReference type="Proteomes" id="UP000261811">
    <property type="component" value="Unassembled WGS sequence"/>
</dbReference>
<feature type="transmembrane region" description="Helical" evidence="1">
    <location>
        <begin position="21"/>
        <end position="39"/>
    </location>
</feature>
<keyword evidence="1" id="KW-0812">Transmembrane</keyword>